<feature type="domain" description="C2H2-type" evidence="18">
    <location>
        <begin position="595"/>
        <end position="620"/>
    </location>
</feature>
<keyword evidence="20" id="KW-1185">Reference proteome</keyword>
<dbReference type="SMART" id="SM00355">
    <property type="entry name" value="ZnF_C2H2"/>
    <property type="match status" value="12"/>
</dbReference>
<keyword evidence="8 16" id="KW-0863">Zinc-finger</keyword>
<gene>
    <name evidence="19" type="primary">ZNF592</name>
</gene>
<feature type="region of interest" description="Disordered" evidence="17">
    <location>
        <begin position="1"/>
        <end position="60"/>
    </location>
</feature>
<keyword evidence="12" id="KW-0805">Transcription regulation</keyword>
<evidence type="ECO:0000256" key="5">
    <source>
        <dbReference type="ARBA" id="ARBA00022553"/>
    </source>
</evidence>
<evidence type="ECO:0000256" key="14">
    <source>
        <dbReference type="ARBA" id="ARBA00023163"/>
    </source>
</evidence>
<dbReference type="PANTHER" id="PTHR47222:SF1">
    <property type="entry name" value="ZINC FINGER PROTEIN 592"/>
    <property type="match status" value="1"/>
</dbReference>
<dbReference type="InterPro" id="IPR057356">
    <property type="entry name" value="Znf-C2H2_ZNF592"/>
</dbReference>
<feature type="domain" description="C2H2-type" evidence="18">
    <location>
        <begin position="1062"/>
        <end position="1090"/>
    </location>
</feature>
<proteinExistence type="inferred from homology"/>
<evidence type="ECO:0000256" key="10">
    <source>
        <dbReference type="ARBA" id="ARBA00022843"/>
    </source>
</evidence>
<keyword evidence="11" id="KW-0007">Acetylation</keyword>
<feature type="compositionally biased region" description="Low complexity" evidence="17">
    <location>
        <begin position="974"/>
        <end position="985"/>
    </location>
</feature>
<protein>
    <submittedName>
        <fullName evidence="19">Zinc finger protein 592</fullName>
    </submittedName>
</protein>
<dbReference type="PROSITE" id="PS50157">
    <property type="entry name" value="ZINC_FINGER_C2H2_2"/>
    <property type="match status" value="4"/>
</dbReference>
<feature type="domain" description="C2H2-type" evidence="18">
    <location>
        <begin position="751"/>
        <end position="778"/>
    </location>
</feature>
<keyword evidence="9" id="KW-0862">Zinc</keyword>
<feature type="compositionally biased region" description="Polar residues" evidence="17">
    <location>
        <begin position="952"/>
        <end position="964"/>
    </location>
</feature>
<evidence type="ECO:0000256" key="12">
    <source>
        <dbReference type="ARBA" id="ARBA00023015"/>
    </source>
</evidence>
<dbReference type="Proteomes" id="UP000472241">
    <property type="component" value="Unplaced"/>
</dbReference>
<keyword evidence="14" id="KW-0804">Transcription</keyword>
<keyword evidence="6" id="KW-0479">Metal-binding</keyword>
<evidence type="ECO:0000256" key="16">
    <source>
        <dbReference type="PROSITE-ProRule" id="PRU00042"/>
    </source>
</evidence>
<evidence type="ECO:0000256" key="15">
    <source>
        <dbReference type="ARBA" id="ARBA00023242"/>
    </source>
</evidence>
<feature type="region of interest" description="Disordered" evidence="17">
    <location>
        <begin position="1228"/>
        <end position="1316"/>
    </location>
</feature>
<evidence type="ECO:0000256" key="8">
    <source>
        <dbReference type="ARBA" id="ARBA00022771"/>
    </source>
</evidence>
<keyword evidence="7" id="KW-0677">Repeat</keyword>
<reference evidence="19" key="2">
    <citation type="submission" date="2025-09" db="UniProtKB">
        <authorList>
            <consortium name="Ensembl"/>
        </authorList>
    </citation>
    <scope>IDENTIFICATION</scope>
</reference>
<evidence type="ECO:0000256" key="3">
    <source>
        <dbReference type="ARBA" id="ARBA00006991"/>
    </source>
</evidence>
<keyword evidence="10" id="KW-0832">Ubl conjugation</keyword>
<evidence type="ECO:0000256" key="6">
    <source>
        <dbReference type="ARBA" id="ARBA00022723"/>
    </source>
</evidence>
<evidence type="ECO:0000313" key="19">
    <source>
        <dbReference type="Ensembl" id="ENSLCNP00005002461.1"/>
    </source>
</evidence>
<dbReference type="InterPro" id="IPR036236">
    <property type="entry name" value="Znf_C2H2_sf"/>
</dbReference>
<keyword evidence="4" id="KW-1017">Isopeptide bond</keyword>
<evidence type="ECO:0000256" key="7">
    <source>
        <dbReference type="ARBA" id="ARBA00022737"/>
    </source>
</evidence>
<feature type="domain" description="C2H2-type" evidence="18">
    <location>
        <begin position="1202"/>
        <end position="1230"/>
    </location>
</feature>
<evidence type="ECO:0000256" key="9">
    <source>
        <dbReference type="ARBA" id="ARBA00022833"/>
    </source>
</evidence>
<feature type="compositionally biased region" description="Low complexity" evidence="17">
    <location>
        <begin position="1295"/>
        <end position="1306"/>
    </location>
</feature>
<keyword evidence="15" id="KW-0539">Nucleus</keyword>
<comment type="function">
    <text evidence="1">May be involved in transcriptional regulation.</text>
</comment>
<evidence type="ECO:0000256" key="4">
    <source>
        <dbReference type="ARBA" id="ARBA00022499"/>
    </source>
</evidence>
<feature type="compositionally biased region" description="Basic and acidic residues" evidence="17">
    <location>
        <begin position="220"/>
        <end position="238"/>
    </location>
</feature>
<dbReference type="PANTHER" id="PTHR47222">
    <property type="entry name" value="ZINC FINGER PROTEIN 532-RELATED"/>
    <property type="match status" value="1"/>
</dbReference>
<name>A0A667FK45_LYNCA</name>
<feature type="region of interest" description="Disordered" evidence="17">
    <location>
        <begin position="129"/>
        <end position="152"/>
    </location>
</feature>
<feature type="compositionally biased region" description="Polar residues" evidence="17">
    <location>
        <begin position="1156"/>
        <end position="1165"/>
    </location>
</feature>
<feature type="compositionally biased region" description="Basic and acidic residues" evidence="17">
    <location>
        <begin position="304"/>
        <end position="314"/>
    </location>
</feature>
<keyword evidence="5" id="KW-0597">Phosphoprotein</keyword>
<evidence type="ECO:0000259" key="18">
    <source>
        <dbReference type="PROSITE" id="PS50157"/>
    </source>
</evidence>
<comment type="similarity">
    <text evidence="3">Belongs to the krueppel C2H2-type zinc-finger protein family.</text>
</comment>
<reference evidence="19" key="1">
    <citation type="submission" date="2025-08" db="UniProtKB">
        <authorList>
            <consortium name="Ensembl"/>
        </authorList>
    </citation>
    <scope>IDENTIFICATION</scope>
</reference>
<dbReference type="GO" id="GO:0003677">
    <property type="term" value="F:DNA binding"/>
    <property type="evidence" value="ECO:0007669"/>
    <property type="project" value="UniProtKB-KW"/>
</dbReference>
<sequence>MGDMKTPDFDDLLAAFDIPDPTSLDAKEAIQTPSEDNESPLKPAGMCMDESVSLSHSGSASDVPAVSVIVKNTSRQESFEAEKDHIAPSLLHNGFRGSDLPPDPHNLGHNCGKFDSTFMNGDSARSFPGKLEPSKSEPLPTFNQFSPISSPEPEDAIKDNGFGMKPKHSDGYFPPPPGCGPVGGPVLEALAKFPVPELHMFDHFCKKEPKPEPLPLGSQQEHERGGQKVGEPHKELDASRFFGEALEFNSHPSNSIGEPKGLALELGTCSSVPPRQRLKPAHSKLSSCVAALVALQAKRVASVTKEDQPGHTKEPSGPTKEGSRGSPKMPKSPKSPRSPLEATRKSIKPSDSPRSICSDSSSKGSPSVAASSPPAIPKVRIKTIKTSSGEIKRTVTRILPDPDDPSKSPVGSPLGSAVAEAPSEVPEEEVTALPAVERSPEAGASAGSPQGDKKGDESAPKASESSSSCCGSGSRAPKGAAPGPQTGRKQQQSAAPQASAPAPASLLPKAVHLANLNLVPHSVAASVTAKSSAQRRGQPQLTQMSVPLVHQVKKAAPLAVEVFNKVLHSSNPVPLYAPNLSPPADSRIHVPASGYCCLECGDAFALEKSLSQHYGRRSVHIEVLCTLCSQTLLFFNKCSLLRHARDHKSKGLVMQCSQLLVKPISVDQMFAAAPANSPAPAAPAAPTAPASPKHGPAPGGAGPALPALPLYPDPVRLIRHGIKCLECHRQIRDYMAMAAHFQRTTEETEGLTCQVCQMLLPNQCSFCAHQRIHAHKSPYCCPECGALCRSAYFQTHVKENCLHYARKVGYRCIHCGVVHLTLALLKSHIQERHCQVFHKCAFCPMAFKTASSTADHSASQHPTQPHRPSQLIYKCSCEMVFNKKRHIQQHFYQNASKTQVGVFKCPECPLLFLQKPELMQHVKVGCPREGGWGGGRAPQARGSDSVHLSPRPVSNRSPHPQSTHGVPRNVDELSSLQSSSDTASSRPGSRVPTEPPAASVAARGSSLPSGRWGRPEAHRRTEARPRLRNTGWTCQECQEWVPDRENYVSHMKKSHGRTLKRYPCRQCEQSFHTPNSLRKHIRNNHDTVKKVYTCGYCTEDSPSFPRPSLLESHISLMHGIRNPDLSQTSKVRPPGGHSPQVSHLKRPGSGAGDAPGTSNGAAVSSTKRHKSLFQCAKCSFATDSGLEFQSHIPQHQADSSTAQCLLCGLCYTSASSLSRHLYIVHKVRDQEEEEEEEEEEDAEAVAEAAEPEEGSGEEVSMETRENGLEEGAGEPLLGDTEARSPGPAPEEDGAQDAQSQPQASQDQDSHAPSPQV</sequence>
<dbReference type="InterPro" id="IPR045914">
    <property type="entry name" value="Zn532-like"/>
</dbReference>
<dbReference type="PROSITE" id="PS00028">
    <property type="entry name" value="ZINC_FINGER_C2H2_1"/>
    <property type="match status" value="4"/>
</dbReference>
<dbReference type="Pfam" id="PF25412">
    <property type="entry name" value="zf-C2H2_ZNF592"/>
    <property type="match status" value="1"/>
</dbReference>
<dbReference type="Ensembl" id="ENSLCNT00005002838.1">
    <property type="protein sequence ID" value="ENSLCNP00005002461.1"/>
    <property type="gene ID" value="ENSLCNG00005001786.1"/>
</dbReference>
<evidence type="ECO:0000256" key="2">
    <source>
        <dbReference type="ARBA" id="ARBA00004123"/>
    </source>
</evidence>
<feature type="compositionally biased region" description="Acidic residues" evidence="17">
    <location>
        <begin position="1230"/>
        <end position="1260"/>
    </location>
</feature>
<feature type="compositionally biased region" description="Low complexity" evidence="17">
    <location>
        <begin position="349"/>
        <end position="373"/>
    </location>
</feature>
<feature type="compositionally biased region" description="Low complexity" evidence="17">
    <location>
        <begin position="489"/>
        <end position="502"/>
    </location>
</feature>
<accession>A0A667FK45</accession>
<comment type="subcellular location">
    <subcellularLocation>
        <location evidence="2">Nucleus</location>
    </subcellularLocation>
</comment>
<dbReference type="GO" id="GO:0008270">
    <property type="term" value="F:zinc ion binding"/>
    <property type="evidence" value="ECO:0007669"/>
    <property type="project" value="UniProtKB-KW"/>
</dbReference>
<evidence type="ECO:0000313" key="20">
    <source>
        <dbReference type="Proteomes" id="UP000472241"/>
    </source>
</evidence>
<dbReference type="FunFam" id="3.30.160.60:FF:001446">
    <property type="entry name" value="Zinc finger protein 532"/>
    <property type="match status" value="1"/>
</dbReference>
<feature type="compositionally biased region" description="Basic and acidic residues" evidence="17">
    <location>
        <begin position="1013"/>
        <end position="1024"/>
    </location>
</feature>
<organism evidence="19 20">
    <name type="scientific">Lynx canadensis</name>
    <name type="common">Canada lynx</name>
    <name type="synonym">Felis canadensis</name>
    <dbReference type="NCBI Taxonomy" id="61383"/>
    <lineage>
        <taxon>Eukaryota</taxon>
        <taxon>Metazoa</taxon>
        <taxon>Chordata</taxon>
        <taxon>Craniata</taxon>
        <taxon>Vertebrata</taxon>
        <taxon>Euteleostomi</taxon>
        <taxon>Mammalia</taxon>
        <taxon>Eutheria</taxon>
        <taxon>Laurasiatheria</taxon>
        <taxon>Carnivora</taxon>
        <taxon>Feliformia</taxon>
        <taxon>Felidae</taxon>
        <taxon>Felinae</taxon>
        <taxon>Lynx</taxon>
    </lineage>
</organism>
<evidence type="ECO:0000256" key="13">
    <source>
        <dbReference type="ARBA" id="ARBA00023125"/>
    </source>
</evidence>
<dbReference type="InterPro" id="IPR041697">
    <property type="entry name" value="Znf-C2H2_11"/>
</dbReference>
<dbReference type="FunFam" id="3.30.160.60:FF:001335">
    <property type="entry name" value="zinc finger protein 592 isoform X1"/>
    <property type="match status" value="1"/>
</dbReference>
<feature type="region of interest" description="Disordered" evidence="17">
    <location>
        <begin position="1123"/>
        <end position="1165"/>
    </location>
</feature>
<evidence type="ECO:0000256" key="1">
    <source>
        <dbReference type="ARBA" id="ARBA00003767"/>
    </source>
</evidence>
<evidence type="ECO:0000256" key="17">
    <source>
        <dbReference type="SAM" id="MobiDB-lite"/>
    </source>
</evidence>
<dbReference type="InterPro" id="IPR013087">
    <property type="entry name" value="Znf_C2H2_type"/>
</dbReference>
<dbReference type="Gene3D" id="3.30.160.60">
    <property type="entry name" value="Classic Zinc Finger"/>
    <property type="match status" value="2"/>
</dbReference>
<keyword evidence="13" id="KW-0238">DNA-binding</keyword>
<dbReference type="Pfam" id="PF16622">
    <property type="entry name" value="zf-C2H2_11"/>
    <property type="match status" value="1"/>
</dbReference>
<dbReference type="GO" id="GO:0005634">
    <property type="term" value="C:nucleus"/>
    <property type="evidence" value="ECO:0007669"/>
    <property type="project" value="UniProtKB-SubCell"/>
</dbReference>
<evidence type="ECO:0000256" key="11">
    <source>
        <dbReference type="ARBA" id="ARBA00022990"/>
    </source>
</evidence>
<feature type="compositionally biased region" description="Low complexity" evidence="17">
    <location>
        <begin position="460"/>
        <end position="474"/>
    </location>
</feature>
<dbReference type="SUPFAM" id="SSF57667">
    <property type="entry name" value="beta-beta-alpha zinc fingers"/>
    <property type="match status" value="1"/>
</dbReference>
<feature type="region of interest" description="Disordered" evidence="17">
    <location>
        <begin position="301"/>
        <end position="502"/>
    </location>
</feature>
<feature type="region of interest" description="Disordered" evidence="17">
    <location>
        <begin position="206"/>
        <end position="283"/>
    </location>
</feature>
<feature type="region of interest" description="Disordered" evidence="17">
    <location>
        <begin position="932"/>
        <end position="1024"/>
    </location>
</feature>